<dbReference type="InterPro" id="IPR036364">
    <property type="entry name" value="SEA_dom_sf"/>
</dbReference>
<keyword evidence="3" id="KW-1185">Reference proteome</keyword>
<dbReference type="Gene3D" id="3.30.70.960">
    <property type="entry name" value="SEA domain"/>
    <property type="match status" value="1"/>
</dbReference>
<dbReference type="PANTHER" id="PTHR14672">
    <property type="entry name" value="MUCIN-16"/>
    <property type="match status" value="1"/>
</dbReference>
<dbReference type="InterPro" id="IPR028850">
    <property type="entry name" value="MUC16"/>
</dbReference>
<keyword evidence="1" id="KW-0812">Transmembrane</keyword>
<feature type="domain" description="SEA" evidence="2">
    <location>
        <begin position="64"/>
        <end position="182"/>
    </location>
</feature>
<sequence>MSVSIKVLFSSKLDSSVMKQVFLDKTLNASSHWLGATYQLTDVHVTEVEPSIHIPTDQPTISPSFQNFQLNFTVTNLIYSQDIAPGTPKHQRNKRNIKDALNQLFRNSSIKCYFSDCQVSAFRSEPRSNHTGVDAQCNFSPLAQRLDRVAIYEEFLRLTKNGTQLQNFILDRNSVLVDGYSPNRNAVLTENSDLPFWAIILICLAGLLVLITCLMCCFLVTVSRQKEKEDCEAQQQRLGYYYLGPEEAAVTSA</sequence>
<organism evidence="3 4">
    <name type="scientific">Tursiops truncatus</name>
    <name type="common">Atlantic bottle-nosed dolphin</name>
    <name type="synonym">Delphinus truncatus</name>
    <dbReference type="NCBI Taxonomy" id="9739"/>
    <lineage>
        <taxon>Eukaryota</taxon>
        <taxon>Metazoa</taxon>
        <taxon>Chordata</taxon>
        <taxon>Craniata</taxon>
        <taxon>Vertebrata</taxon>
        <taxon>Euteleostomi</taxon>
        <taxon>Mammalia</taxon>
        <taxon>Eutheria</taxon>
        <taxon>Laurasiatheria</taxon>
        <taxon>Artiodactyla</taxon>
        <taxon>Whippomorpha</taxon>
        <taxon>Cetacea</taxon>
        <taxon>Odontoceti</taxon>
        <taxon>Delphinidae</taxon>
        <taxon>Tursiops</taxon>
    </lineage>
</organism>
<evidence type="ECO:0000313" key="3">
    <source>
        <dbReference type="Proteomes" id="UP000245320"/>
    </source>
</evidence>
<feature type="transmembrane region" description="Helical" evidence="1">
    <location>
        <begin position="194"/>
        <end position="220"/>
    </location>
</feature>
<dbReference type="Pfam" id="PF01390">
    <property type="entry name" value="SEA"/>
    <property type="match status" value="1"/>
</dbReference>
<dbReference type="Proteomes" id="UP000245320">
    <property type="component" value="Chromosome 3"/>
</dbReference>
<dbReference type="SUPFAM" id="SSF82671">
    <property type="entry name" value="SEA domain"/>
    <property type="match status" value="1"/>
</dbReference>
<keyword evidence="1" id="KW-0472">Membrane</keyword>
<dbReference type="RefSeq" id="XP_033711060.1">
    <property type="nucleotide sequence ID" value="XM_033855169.1"/>
</dbReference>
<evidence type="ECO:0000259" key="2">
    <source>
        <dbReference type="PROSITE" id="PS50024"/>
    </source>
</evidence>
<protein>
    <submittedName>
        <fullName evidence="4">Mucin-16</fullName>
    </submittedName>
</protein>
<gene>
    <name evidence="4" type="primary">LOC101324458</name>
</gene>
<reference evidence="4" key="1">
    <citation type="submission" date="2025-08" db="UniProtKB">
        <authorList>
            <consortium name="RefSeq"/>
        </authorList>
    </citation>
    <scope>IDENTIFICATION</scope>
    <source>
        <tissue evidence="4">Spleen</tissue>
    </source>
</reference>
<dbReference type="PROSITE" id="PS50024">
    <property type="entry name" value="SEA"/>
    <property type="match status" value="1"/>
</dbReference>
<dbReference type="PANTHER" id="PTHR14672:SF1">
    <property type="entry name" value="MUCIN-16"/>
    <property type="match status" value="1"/>
</dbReference>
<evidence type="ECO:0000313" key="4">
    <source>
        <dbReference type="RefSeq" id="XP_033711060.1"/>
    </source>
</evidence>
<dbReference type="AlphaFoldDB" id="A0A6J3R889"/>
<proteinExistence type="predicted"/>
<evidence type="ECO:0000256" key="1">
    <source>
        <dbReference type="SAM" id="Phobius"/>
    </source>
</evidence>
<name>A0A6J3R889_TURTR</name>
<dbReference type="InParanoid" id="A0A6J3R889"/>
<keyword evidence="1" id="KW-1133">Transmembrane helix</keyword>
<dbReference type="InterPro" id="IPR000082">
    <property type="entry name" value="SEA_dom"/>
</dbReference>
<accession>A0A6J3R889</accession>
<dbReference type="OrthoDB" id="9685075at2759"/>